<dbReference type="InterPro" id="IPR036907">
    <property type="entry name" value="5'-Nucleotdase_C_sf"/>
</dbReference>
<dbReference type="InterPro" id="IPR041821">
    <property type="entry name" value="CG11883_N"/>
</dbReference>
<dbReference type="InterPro" id="IPR008334">
    <property type="entry name" value="5'-Nucleotdase_C"/>
</dbReference>
<protein>
    <recommendedName>
        <fullName evidence="8">5'-Nucleotidase C-terminal domain-containing protein</fullName>
    </recommendedName>
</protein>
<evidence type="ECO:0000259" key="5">
    <source>
        <dbReference type="Pfam" id="PF02872"/>
    </source>
</evidence>
<dbReference type="OrthoDB" id="10252235at2759"/>
<accession>A0BWD9</accession>
<evidence type="ECO:0000259" key="4">
    <source>
        <dbReference type="Pfam" id="PF00149"/>
    </source>
</evidence>
<dbReference type="InParanoid" id="A0BWD9"/>
<dbReference type="Pfam" id="PF00149">
    <property type="entry name" value="Metallophos"/>
    <property type="match status" value="1"/>
</dbReference>
<comment type="similarity">
    <text evidence="1 3">Belongs to the 5'-nucleotidase family.</text>
</comment>
<dbReference type="STRING" id="5888.A0BWD9"/>
<feature type="domain" description="5'-Nucleotidase C-terminal" evidence="5">
    <location>
        <begin position="341"/>
        <end position="479"/>
    </location>
</feature>
<dbReference type="KEGG" id="ptm:GSPATT00032708001"/>
<evidence type="ECO:0008006" key="8">
    <source>
        <dbReference type="Google" id="ProtNLM"/>
    </source>
</evidence>
<keyword evidence="3" id="KW-0547">Nucleotide-binding</keyword>
<dbReference type="InterPro" id="IPR029052">
    <property type="entry name" value="Metallo-depent_PP-like"/>
</dbReference>
<dbReference type="AlphaFoldDB" id="A0BWD9"/>
<dbReference type="SUPFAM" id="SSF55816">
    <property type="entry name" value="5'-nucleotidase (syn. UDP-sugar hydrolase), C-terminal domain"/>
    <property type="match status" value="1"/>
</dbReference>
<proteinExistence type="inferred from homology"/>
<dbReference type="InterPro" id="IPR006179">
    <property type="entry name" value="5_nucleotidase/apyrase"/>
</dbReference>
<dbReference type="PRINTS" id="PR01607">
    <property type="entry name" value="APYRASEFAMLY"/>
</dbReference>
<sequence length="569" mass="65618">MNNNDLFILHFNDVYDIQEQVKDPVAGASRFVHVLNQFQQHFNTLTLFSGDIFAPSALSNIYRGDQMLFPIQKFKIDVACPGNHDFDYTLEHVESLFQRSNIPWVLSNVFNAETNQNFAHTLPHFTKQCTIGNQPIKIGFVGLAEEEWLGQIVEIPQNLIAYEDYLHCAERTVKYLREEEKCGFIIALTHMRVPNDHNLIHHLVGQKIDLVLGGHDHMIYCEKIKQSLFMKSGTNFKNLGIIRISLNEITNKDLINNFIYDSFSNDKQILELQHDLTLSQDFHVQVSIINIINSIPQNQEMRLYVDSKIEEYNNCICYQYYQIEKAKIVCYANCDLECTFHEVRNKETNLANLYADILRYELDAEISFFNSGTLRADDVIHKGIITYKELDKIFPMADQIVKINIKGSDLLKILENGVGKWPNFDGRFLGVSGISFAFNPTQPQGSRIVNVKINGQDLEMDRVYKAASQCYITMGFDGFIKIQDDQYIIDKNAEIQILSTVLRVLDICRFHEELQLLNIQENEIKTLEQLDLQNHQIHHYNKIIKGLTKIGGEVCSVIDPQIEGRIIKI</sequence>
<dbReference type="GO" id="GO:0000166">
    <property type="term" value="F:nucleotide binding"/>
    <property type="evidence" value="ECO:0007669"/>
    <property type="project" value="UniProtKB-KW"/>
</dbReference>
<evidence type="ECO:0000313" key="7">
    <source>
        <dbReference type="Proteomes" id="UP000000600"/>
    </source>
</evidence>
<dbReference type="Gene3D" id="3.60.21.10">
    <property type="match status" value="1"/>
</dbReference>
<dbReference type="HOGENOM" id="CLU_005854_7_2_1"/>
<dbReference type="Gene3D" id="3.90.780.10">
    <property type="entry name" value="5'-Nucleotidase, C-terminal domain"/>
    <property type="match status" value="1"/>
</dbReference>
<dbReference type="CDD" id="cd07406">
    <property type="entry name" value="MPP_CG11883_N"/>
    <property type="match status" value="1"/>
</dbReference>
<keyword evidence="7" id="KW-1185">Reference proteome</keyword>
<evidence type="ECO:0000256" key="3">
    <source>
        <dbReference type="RuleBase" id="RU362119"/>
    </source>
</evidence>
<dbReference type="OMA" id="WLATINS"/>
<reference evidence="6 7" key="1">
    <citation type="journal article" date="2006" name="Nature">
        <title>Global trends of whole-genome duplications revealed by the ciliate Paramecium tetraurelia.</title>
        <authorList>
            <consortium name="Genoscope"/>
            <person name="Aury J.-M."/>
            <person name="Jaillon O."/>
            <person name="Duret L."/>
            <person name="Noel B."/>
            <person name="Jubin C."/>
            <person name="Porcel B.M."/>
            <person name="Segurens B."/>
            <person name="Daubin V."/>
            <person name="Anthouard V."/>
            <person name="Aiach N."/>
            <person name="Arnaiz O."/>
            <person name="Billaut A."/>
            <person name="Beisson J."/>
            <person name="Blanc I."/>
            <person name="Bouhouche K."/>
            <person name="Camara F."/>
            <person name="Duharcourt S."/>
            <person name="Guigo R."/>
            <person name="Gogendeau D."/>
            <person name="Katinka M."/>
            <person name="Keller A.-M."/>
            <person name="Kissmehl R."/>
            <person name="Klotz C."/>
            <person name="Koll F."/>
            <person name="Le Moue A."/>
            <person name="Lepere C."/>
            <person name="Malinsky S."/>
            <person name="Nowacki M."/>
            <person name="Nowak J.K."/>
            <person name="Plattner H."/>
            <person name="Poulain J."/>
            <person name="Ruiz F."/>
            <person name="Serrano V."/>
            <person name="Zagulski M."/>
            <person name="Dessen P."/>
            <person name="Betermier M."/>
            <person name="Weissenbach J."/>
            <person name="Scarpelli C."/>
            <person name="Schachter V."/>
            <person name="Sperling L."/>
            <person name="Meyer E."/>
            <person name="Cohen J."/>
            <person name="Wincker P."/>
        </authorList>
    </citation>
    <scope>NUCLEOTIDE SEQUENCE [LARGE SCALE GENOMIC DNA]</scope>
    <source>
        <strain evidence="6 7">Stock d4-2</strain>
    </source>
</reference>
<dbReference type="EMBL" id="CT868021">
    <property type="protein sequence ID" value="CAK62856.1"/>
    <property type="molecule type" value="Genomic_DNA"/>
</dbReference>
<dbReference type="RefSeq" id="XP_001430254.1">
    <property type="nucleotide sequence ID" value="XM_001430217.1"/>
</dbReference>
<evidence type="ECO:0000256" key="2">
    <source>
        <dbReference type="ARBA" id="ARBA00022729"/>
    </source>
</evidence>
<keyword evidence="3" id="KW-0378">Hydrolase</keyword>
<dbReference type="eggNOG" id="KOG4419">
    <property type="taxonomic scope" value="Eukaryota"/>
</dbReference>
<keyword evidence="2" id="KW-0732">Signal</keyword>
<gene>
    <name evidence="6" type="ORF">GSPATT00032708001</name>
</gene>
<dbReference type="PANTHER" id="PTHR11575:SF48">
    <property type="entry name" value="5'-NUCLEOTIDASE"/>
    <property type="match status" value="1"/>
</dbReference>
<dbReference type="Proteomes" id="UP000000600">
    <property type="component" value="Unassembled WGS sequence"/>
</dbReference>
<dbReference type="SUPFAM" id="SSF56300">
    <property type="entry name" value="Metallo-dependent phosphatases"/>
    <property type="match status" value="1"/>
</dbReference>
<name>A0BWD9_PARTE</name>
<organism evidence="6 7">
    <name type="scientific">Paramecium tetraurelia</name>
    <dbReference type="NCBI Taxonomy" id="5888"/>
    <lineage>
        <taxon>Eukaryota</taxon>
        <taxon>Sar</taxon>
        <taxon>Alveolata</taxon>
        <taxon>Ciliophora</taxon>
        <taxon>Intramacronucleata</taxon>
        <taxon>Oligohymenophorea</taxon>
        <taxon>Peniculida</taxon>
        <taxon>Parameciidae</taxon>
        <taxon>Paramecium</taxon>
    </lineage>
</organism>
<feature type="domain" description="Calcineurin-like phosphoesterase" evidence="4">
    <location>
        <begin position="8"/>
        <end position="217"/>
    </location>
</feature>
<dbReference type="GO" id="GO:0009166">
    <property type="term" value="P:nucleotide catabolic process"/>
    <property type="evidence" value="ECO:0007669"/>
    <property type="project" value="InterPro"/>
</dbReference>
<dbReference type="GO" id="GO:0016787">
    <property type="term" value="F:hydrolase activity"/>
    <property type="evidence" value="ECO:0007669"/>
    <property type="project" value="UniProtKB-KW"/>
</dbReference>
<dbReference type="Pfam" id="PF02872">
    <property type="entry name" value="5_nucleotid_C"/>
    <property type="match status" value="1"/>
</dbReference>
<evidence type="ECO:0000256" key="1">
    <source>
        <dbReference type="ARBA" id="ARBA00006654"/>
    </source>
</evidence>
<dbReference type="PANTHER" id="PTHR11575">
    <property type="entry name" value="5'-NUCLEOTIDASE-RELATED"/>
    <property type="match status" value="1"/>
</dbReference>
<evidence type="ECO:0000313" key="6">
    <source>
        <dbReference type="EMBL" id="CAK62856.1"/>
    </source>
</evidence>
<dbReference type="GeneID" id="5016038"/>
<dbReference type="InterPro" id="IPR004843">
    <property type="entry name" value="Calcineurin-like_PHP"/>
</dbReference>